<dbReference type="PIRSF" id="PIRSF018266">
    <property type="entry name" value="FecR"/>
    <property type="match status" value="1"/>
</dbReference>
<accession>A0A5C1I6H6</accession>
<feature type="domain" description="Protein FecR C-terminal" evidence="3">
    <location>
        <begin position="263"/>
        <end position="326"/>
    </location>
</feature>
<evidence type="ECO:0000259" key="2">
    <source>
        <dbReference type="Pfam" id="PF04773"/>
    </source>
</evidence>
<proteinExistence type="predicted"/>
<feature type="domain" description="FecR protein" evidence="2">
    <location>
        <begin position="139"/>
        <end position="219"/>
    </location>
</feature>
<evidence type="ECO:0000256" key="1">
    <source>
        <dbReference type="SAM" id="Phobius"/>
    </source>
</evidence>
<dbReference type="AlphaFoldDB" id="A0A5C1I6H6"/>
<dbReference type="KEGG" id="mrub:DEO27_024825"/>
<keyword evidence="1" id="KW-0812">Transmembrane</keyword>
<dbReference type="PANTHER" id="PTHR30273:SF2">
    <property type="entry name" value="PROTEIN FECR"/>
    <property type="match status" value="1"/>
</dbReference>
<dbReference type="Pfam" id="PF04773">
    <property type="entry name" value="FecR"/>
    <property type="match status" value="1"/>
</dbReference>
<dbReference type="PANTHER" id="PTHR30273">
    <property type="entry name" value="PERIPLASMIC SIGNAL SENSOR AND SIGMA FACTOR ACTIVATOR FECR-RELATED"/>
    <property type="match status" value="1"/>
</dbReference>
<dbReference type="EMBL" id="CP043450">
    <property type="protein sequence ID" value="QEM13098.1"/>
    <property type="molecule type" value="Genomic_DNA"/>
</dbReference>
<gene>
    <name evidence="4" type="ORF">DEO27_024825</name>
</gene>
<dbReference type="GO" id="GO:0016989">
    <property type="term" value="F:sigma factor antagonist activity"/>
    <property type="evidence" value="ECO:0007669"/>
    <property type="project" value="TreeGrafter"/>
</dbReference>
<evidence type="ECO:0000259" key="3">
    <source>
        <dbReference type="Pfam" id="PF16344"/>
    </source>
</evidence>
<dbReference type="Gene3D" id="2.60.120.1440">
    <property type="match status" value="1"/>
</dbReference>
<feature type="transmembrane region" description="Helical" evidence="1">
    <location>
        <begin position="95"/>
        <end position="115"/>
    </location>
</feature>
<reference evidence="4" key="1">
    <citation type="submission" date="2019-08" db="EMBL/GenBank/DDBJ databases">
        <title>Comparative genome analysis confer to the adaptation heavy metal polluted environment.</title>
        <authorList>
            <person name="Li Y."/>
        </authorList>
    </citation>
    <scope>NUCLEOTIDE SEQUENCE [LARGE SCALE GENOMIC DNA]</scope>
    <source>
        <strain evidence="4">P1</strain>
    </source>
</reference>
<keyword evidence="1" id="KW-0472">Membrane</keyword>
<protein>
    <submittedName>
        <fullName evidence="4">DUF4974 domain-containing protein</fullName>
    </submittedName>
</protein>
<dbReference type="InterPro" id="IPR006860">
    <property type="entry name" value="FecR"/>
</dbReference>
<evidence type="ECO:0000313" key="5">
    <source>
        <dbReference type="Proteomes" id="UP000251402"/>
    </source>
</evidence>
<dbReference type="OrthoDB" id="1452822at2"/>
<sequence>MSYTGMPIDDDLLVKYLVGEATPAEAEAIQNWIVASPANRQEFDNFKLIWDESQHIASTKALDEDAAYLRLQKRLNNTTPNVEARSAQVRKMKPSWWLGIAASLLLICTVAWLTISHYYDNRAIAFVKIDSEAKTRMQTLPDGSVVTLNSHSTLIYPEKFTGTIRPVTMLGEAFFKVTPDKTKPFIIKVNGVTVRVVGTSFNVKSRDDKTQVIVETGIVNVSEKSKNVNLNPGEKVLVTKKDGLQAKEIIKGRLYNYYATHELVCDETPLHELVGSLNEIYGSHIVIGNKAINNLPITTVFKDQSLDETLLVISETFKIKVEHGKKGIVLK</sequence>
<name>A0A5C1I6H6_9SPHI</name>
<dbReference type="Pfam" id="PF16344">
    <property type="entry name" value="FecR_C"/>
    <property type="match status" value="1"/>
</dbReference>
<evidence type="ECO:0000313" key="4">
    <source>
        <dbReference type="EMBL" id="QEM13098.1"/>
    </source>
</evidence>
<dbReference type="Proteomes" id="UP000251402">
    <property type="component" value="Chromosome"/>
</dbReference>
<dbReference type="RefSeq" id="WP_112568378.1">
    <property type="nucleotide sequence ID" value="NZ_CP043450.1"/>
</dbReference>
<dbReference type="InterPro" id="IPR032508">
    <property type="entry name" value="FecR_C"/>
</dbReference>
<keyword evidence="1" id="KW-1133">Transmembrane helix</keyword>
<organism evidence="4 5">
    <name type="scientific">Mucilaginibacter rubeus</name>
    <dbReference type="NCBI Taxonomy" id="2027860"/>
    <lineage>
        <taxon>Bacteria</taxon>
        <taxon>Pseudomonadati</taxon>
        <taxon>Bacteroidota</taxon>
        <taxon>Sphingobacteriia</taxon>
        <taxon>Sphingobacteriales</taxon>
        <taxon>Sphingobacteriaceae</taxon>
        <taxon>Mucilaginibacter</taxon>
    </lineage>
</organism>
<dbReference type="Gene3D" id="3.55.50.30">
    <property type="match status" value="1"/>
</dbReference>
<dbReference type="InterPro" id="IPR012373">
    <property type="entry name" value="Ferrdict_sens_TM"/>
</dbReference>
<keyword evidence="5" id="KW-1185">Reference proteome</keyword>